<feature type="domain" description="Enoyl reductase (ER)" evidence="7">
    <location>
        <begin position="7"/>
        <end position="344"/>
    </location>
</feature>
<dbReference type="InterPro" id="IPR050129">
    <property type="entry name" value="Zn_alcohol_dh"/>
</dbReference>
<evidence type="ECO:0000256" key="1">
    <source>
        <dbReference type="ARBA" id="ARBA00001947"/>
    </source>
</evidence>
<keyword evidence="9" id="KW-1185">Reference proteome</keyword>
<dbReference type="PANTHER" id="PTHR43401:SF2">
    <property type="entry name" value="L-THREONINE 3-DEHYDROGENASE"/>
    <property type="match status" value="1"/>
</dbReference>
<dbReference type="EMBL" id="JADOUA010000001">
    <property type="protein sequence ID" value="MBG6088579.1"/>
    <property type="molecule type" value="Genomic_DNA"/>
</dbReference>
<evidence type="ECO:0000313" key="8">
    <source>
        <dbReference type="EMBL" id="MBG6088579.1"/>
    </source>
</evidence>
<protein>
    <submittedName>
        <fullName evidence="8">L-iditol 2-dehydrogenase</fullName>
        <ecNumber evidence="8">1.1.1.14</ecNumber>
    </submittedName>
</protein>
<comment type="caution">
    <text evidence="8">The sequence shown here is derived from an EMBL/GenBank/DDBJ whole genome shotgun (WGS) entry which is preliminary data.</text>
</comment>
<evidence type="ECO:0000259" key="7">
    <source>
        <dbReference type="SMART" id="SM00829"/>
    </source>
</evidence>
<dbReference type="PROSITE" id="PS00059">
    <property type="entry name" value="ADH_ZINC"/>
    <property type="match status" value="1"/>
</dbReference>
<sequence length="346" mass="36492">MKVARFHAPGDIRLEDAPEPEAGPGELKIRVRNCSTCGTDVKISRFGHHHIVPPRVMGHEIAGEVVAAGPGVTGWSPGDRVQVIAAIPCGRCAECSRGRMTVCARQESMGYHYEGGFAEYLTIPAKVLAVAGVNRVPEGVSFAEASVAEPLACVLNGQELARVGEGDDVVVFGSGPIGCLHVRVARARGAGRVFLVELNRDRLHRAAELVKPDAAILASDTDPVEAVKDLTGGRGADVIITAAAAHTPQTQALWMAAPGGRISFFGGLPKDDPVISCDSNQVHYRELTIVGANGSSPAHNARALRLIGSGEVPVQDLITHRIPLERVHDALDLVARGEAIKVTVEP</sequence>
<accession>A0A931GQI8</accession>
<organism evidence="8 9">
    <name type="scientific">Actinomadura viridis</name>
    <dbReference type="NCBI Taxonomy" id="58110"/>
    <lineage>
        <taxon>Bacteria</taxon>
        <taxon>Bacillati</taxon>
        <taxon>Actinomycetota</taxon>
        <taxon>Actinomycetes</taxon>
        <taxon>Streptosporangiales</taxon>
        <taxon>Thermomonosporaceae</taxon>
        <taxon>Actinomadura</taxon>
    </lineage>
</organism>
<keyword evidence="4 8" id="KW-0560">Oxidoreductase</keyword>
<dbReference type="InterPro" id="IPR020843">
    <property type="entry name" value="ER"/>
</dbReference>
<evidence type="ECO:0000313" key="9">
    <source>
        <dbReference type="Proteomes" id="UP000614047"/>
    </source>
</evidence>
<dbReference type="InterPro" id="IPR002328">
    <property type="entry name" value="ADH_Zn_CS"/>
</dbReference>
<dbReference type="SUPFAM" id="SSF50129">
    <property type="entry name" value="GroES-like"/>
    <property type="match status" value="1"/>
</dbReference>
<dbReference type="InterPro" id="IPR011032">
    <property type="entry name" value="GroES-like_sf"/>
</dbReference>
<evidence type="ECO:0000256" key="5">
    <source>
        <dbReference type="RuleBase" id="RU361277"/>
    </source>
</evidence>
<dbReference type="EC" id="1.1.1.14" evidence="8"/>
<dbReference type="GO" id="GO:0003939">
    <property type="term" value="F:L-iditol 2-dehydrogenase (NAD+) activity"/>
    <property type="evidence" value="ECO:0007669"/>
    <property type="project" value="UniProtKB-EC"/>
</dbReference>
<evidence type="ECO:0000256" key="6">
    <source>
        <dbReference type="SAM" id="MobiDB-lite"/>
    </source>
</evidence>
<feature type="region of interest" description="Disordered" evidence="6">
    <location>
        <begin position="1"/>
        <end position="23"/>
    </location>
</feature>
<dbReference type="AlphaFoldDB" id="A0A931GQI8"/>
<evidence type="ECO:0000256" key="2">
    <source>
        <dbReference type="ARBA" id="ARBA00022723"/>
    </source>
</evidence>
<dbReference type="SMART" id="SM00829">
    <property type="entry name" value="PKS_ER"/>
    <property type="match status" value="1"/>
</dbReference>
<dbReference type="InterPro" id="IPR013149">
    <property type="entry name" value="ADH-like_C"/>
</dbReference>
<keyword evidence="2 5" id="KW-0479">Metal-binding</keyword>
<dbReference type="InterPro" id="IPR036291">
    <property type="entry name" value="NAD(P)-bd_dom_sf"/>
</dbReference>
<dbReference type="Pfam" id="PF00107">
    <property type="entry name" value="ADH_zinc_N"/>
    <property type="match status" value="1"/>
</dbReference>
<keyword evidence="3 5" id="KW-0862">Zinc</keyword>
<dbReference type="Proteomes" id="UP000614047">
    <property type="component" value="Unassembled WGS sequence"/>
</dbReference>
<reference evidence="8" key="1">
    <citation type="submission" date="2020-11" db="EMBL/GenBank/DDBJ databases">
        <title>Sequencing the genomes of 1000 actinobacteria strains.</title>
        <authorList>
            <person name="Klenk H.-P."/>
        </authorList>
    </citation>
    <scope>NUCLEOTIDE SEQUENCE</scope>
    <source>
        <strain evidence="8">DSM 43175</strain>
    </source>
</reference>
<dbReference type="Gene3D" id="3.90.180.10">
    <property type="entry name" value="Medium-chain alcohol dehydrogenases, catalytic domain"/>
    <property type="match status" value="1"/>
</dbReference>
<dbReference type="SUPFAM" id="SSF51735">
    <property type="entry name" value="NAD(P)-binding Rossmann-fold domains"/>
    <property type="match status" value="1"/>
</dbReference>
<name>A0A931GQI8_9ACTN</name>
<proteinExistence type="inferred from homology"/>
<comment type="similarity">
    <text evidence="5">Belongs to the zinc-containing alcohol dehydrogenase family.</text>
</comment>
<dbReference type="Gene3D" id="3.40.50.720">
    <property type="entry name" value="NAD(P)-binding Rossmann-like Domain"/>
    <property type="match status" value="1"/>
</dbReference>
<dbReference type="Pfam" id="PF08240">
    <property type="entry name" value="ADH_N"/>
    <property type="match status" value="1"/>
</dbReference>
<dbReference type="PANTHER" id="PTHR43401">
    <property type="entry name" value="L-THREONINE 3-DEHYDROGENASE"/>
    <property type="match status" value="1"/>
</dbReference>
<dbReference type="RefSeq" id="WP_197011280.1">
    <property type="nucleotide sequence ID" value="NZ_BAABES010000005.1"/>
</dbReference>
<dbReference type="CDD" id="cd08235">
    <property type="entry name" value="iditol_2_DH_like"/>
    <property type="match status" value="1"/>
</dbReference>
<comment type="cofactor">
    <cofactor evidence="1 5">
        <name>Zn(2+)</name>
        <dbReference type="ChEBI" id="CHEBI:29105"/>
    </cofactor>
</comment>
<dbReference type="GO" id="GO:0008270">
    <property type="term" value="F:zinc ion binding"/>
    <property type="evidence" value="ECO:0007669"/>
    <property type="project" value="InterPro"/>
</dbReference>
<dbReference type="InterPro" id="IPR013154">
    <property type="entry name" value="ADH-like_N"/>
</dbReference>
<evidence type="ECO:0000256" key="3">
    <source>
        <dbReference type="ARBA" id="ARBA00022833"/>
    </source>
</evidence>
<evidence type="ECO:0000256" key="4">
    <source>
        <dbReference type="ARBA" id="ARBA00023002"/>
    </source>
</evidence>
<gene>
    <name evidence="8" type="ORF">IW256_002692</name>
</gene>